<feature type="signal peptide" evidence="1">
    <location>
        <begin position="1"/>
        <end position="27"/>
    </location>
</feature>
<accession>A0ABT4A640</accession>
<organism evidence="2 3">
    <name type="scientific">Archangium lansingense</name>
    <dbReference type="NCBI Taxonomy" id="2995310"/>
    <lineage>
        <taxon>Bacteria</taxon>
        <taxon>Pseudomonadati</taxon>
        <taxon>Myxococcota</taxon>
        <taxon>Myxococcia</taxon>
        <taxon>Myxococcales</taxon>
        <taxon>Cystobacterineae</taxon>
        <taxon>Archangiaceae</taxon>
        <taxon>Archangium</taxon>
    </lineage>
</organism>
<comment type="caution">
    <text evidence="2">The sequence shown here is derived from an EMBL/GenBank/DDBJ whole genome shotgun (WGS) entry which is preliminary data.</text>
</comment>
<evidence type="ECO:0000256" key="1">
    <source>
        <dbReference type="SAM" id="SignalP"/>
    </source>
</evidence>
<evidence type="ECO:0000313" key="2">
    <source>
        <dbReference type="EMBL" id="MCY1077131.1"/>
    </source>
</evidence>
<proteinExistence type="predicted"/>
<name>A0ABT4A640_9BACT</name>
<gene>
    <name evidence="2" type="ORF">OV287_21870</name>
</gene>
<dbReference type="RefSeq" id="WP_267535982.1">
    <property type="nucleotide sequence ID" value="NZ_JAPNKA010000001.1"/>
</dbReference>
<protein>
    <recommendedName>
        <fullName evidence="4">Lipoprotein</fullName>
    </recommendedName>
</protein>
<evidence type="ECO:0008006" key="4">
    <source>
        <dbReference type="Google" id="ProtNLM"/>
    </source>
</evidence>
<reference evidence="2 3" key="1">
    <citation type="submission" date="2022-11" db="EMBL/GenBank/DDBJ databases">
        <title>Minimal conservation of predation-associated metabolite biosynthetic gene clusters underscores biosynthetic potential of Myxococcota including descriptions for ten novel species: Archangium lansinium sp. nov., Myxococcus landrumus sp. nov., Nannocystis bai.</title>
        <authorList>
            <person name="Ahearne A."/>
            <person name="Stevens C."/>
            <person name="Phillips K."/>
        </authorList>
    </citation>
    <scope>NUCLEOTIDE SEQUENCE [LARGE SCALE GENOMIC DNA]</scope>
    <source>
        <strain evidence="2 3">MIWBW</strain>
    </source>
</reference>
<dbReference type="EMBL" id="JAPNKA010000001">
    <property type="protein sequence ID" value="MCY1077131.1"/>
    <property type="molecule type" value="Genomic_DNA"/>
</dbReference>
<evidence type="ECO:0000313" key="3">
    <source>
        <dbReference type="Proteomes" id="UP001207654"/>
    </source>
</evidence>
<dbReference type="Proteomes" id="UP001207654">
    <property type="component" value="Unassembled WGS sequence"/>
</dbReference>
<feature type="chain" id="PRO_5045406889" description="Lipoprotein" evidence="1">
    <location>
        <begin position="28"/>
        <end position="250"/>
    </location>
</feature>
<keyword evidence="3" id="KW-1185">Reference proteome</keyword>
<keyword evidence="1" id="KW-0732">Signal</keyword>
<sequence length="250" mass="26543">MRVLQSLVNPCLAAVFALVLPLAQAQAQQCVSYRGLDHCALGTARLSLQGSELRADGGSTSGKDGIAINTGLATTWTASTQLDYTNGSTHSLLLTSVSDGAPTSTATIQKQGDLETYSATFSGTGAESTFSVLVYRDGVLQAAVSGVRNGQFAARAQRITDPNDQNRTNKTPKPRNTFHVLSTGACEWTIEDEAQIFQLANGKVVQGNRIVLTEELRGPGSYPYFGFDQILLQSTSKSVTFIDTSVVSAK</sequence>